<evidence type="ECO:0000259" key="7">
    <source>
        <dbReference type="Pfam" id="PF00151"/>
    </source>
</evidence>
<evidence type="ECO:0000256" key="6">
    <source>
        <dbReference type="SAM" id="SignalP"/>
    </source>
</evidence>
<keyword evidence="5" id="KW-0812">Transmembrane</keyword>
<accession>A0A6A4XAU3</accession>
<dbReference type="InterPro" id="IPR013818">
    <property type="entry name" value="Lipase"/>
</dbReference>
<dbReference type="Pfam" id="PF00151">
    <property type="entry name" value="Lipase"/>
    <property type="match status" value="3"/>
</dbReference>
<evidence type="ECO:0000313" key="8">
    <source>
        <dbReference type="EMBL" id="KAF0312308.1"/>
    </source>
</evidence>
<keyword evidence="5" id="KW-1133">Transmembrane helix</keyword>
<evidence type="ECO:0000256" key="1">
    <source>
        <dbReference type="ARBA" id="ARBA00004613"/>
    </source>
</evidence>
<keyword evidence="5" id="KW-0472">Membrane</keyword>
<dbReference type="PANTHER" id="PTHR11610">
    <property type="entry name" value="LIPASE"/>
    <property type="match status" value="1"/>
</dbReference>
<feature type="signal peptide" evidence="6">
    <location>
        <begin position="1"/>
        <end position="18"/>
    </location>
</feature>
<comment type="similarity">
    <text evidence="2 4">Belongs to the AB hydrolase superfamily. Lipase family.</text>
</comment>
<name>A0A6A4XAU3_AMPAM</name>
<dbReference type="PANTHER" id="PTHR11610:SF173">
    <property type="entry name" value="LIPASE DOMAIN-CONTAINING PROTEIN-RELATED"/>
    <property type="match status" value="1"/>
</dbReference>
<evidence type="ECO:0000256" key="2">
    <source>
        <dbReference type="ARBA" id="ARBA00010701"/>
    </source>
</evidence>
<dbReference type="Gene3D" id="3.40.50.1820">
    <property type="entry name" value="alpha/beta hydrolase"/>
    <property type="match status" value="4"/>
</dbReference>
<dbReference type="InterPro" id="IPR000734">
    <property type="entry name" value="TAG_lipase"/>
</dbReference>
<feature type="chain" id="PRO_5025431804" evidence="6">
    <location>
        <begin position="19"/>
        <end position="587"/>
    </location>
</feature>
<evidence type="ECO:0000256" key="3">
    <source>
        <dbReference type="ARBA" id="ARBA00022525"/>
    </source>
</evidence>
<comment type="subcellular location">
    <subcellularLocation>
        <location evidence="1">Secreted</location>
    </subcellularLocation>
</comment>
<reference evidence="8 9" key="1">
    <citation type="submission" date="2019-07" db="EMBL/GenBank/DDBJ databases">
        <title>Draft genome assembly of a fouling barnacle, Amphibalanus amphitrite (Darwin, 1854): The first reference genome for Thecostraca.</title>
        <authorList>
            <person name="Kim W."/>
        </authorList>
    </citation>
    <scope>NUCLEOTIDE SEQUENCE [LARGE SCALE GENOMIC DNA]</scope>
    <source>
        <strain evidence="8">SNU_AA5</strain>
        <tissue evidence="8">Soma without cirri and trophi</tissue>
    </source>
</reference>
<dbReference type="GO" id="GO:0016298">
    <property type="term" value="F:lipase activity"/>
    <property type="evidence" value="ECO:0007669"/>
    <property type="project" value="InterPro"/>
</dbReference>
<evidence type="ECO:0000256" key="4">
    <source>
        <dbReference type="RuleBase" id="RU004262"/>
    </source>
</evidence>
<dbReference type="Proteomes" id="UP000440578">
    <property type="component" value="Unassembled WGS sequence"/>
</dbReference>
<dbReference type="SUPFAM" id="SSF53474">
    <property type="entry name" value="alpha/beta-Hydrolases"/>
    <property type="match status" value="2"/>
</dbReference>
<proteinExistence type="inferred from homology"/>
<dbReference type="GO" id="GO:0005615">
    <property type="term" value="C:extracellular space"/>
    <property type="evidence" value="ECO:0007669"/>
    <property type="project" value="TreeGrafter"/>
</dbReference>
<protein>
    <submittedName>
        <fullName evidence="8">Inactive pancreatic lipase-related protein 1</fullName>
    </submittedName>
</protein>
<feature type="domain" description="Lipase" evidence="7">
    <location>
        <begin position="206"/>
        <end position="276"/>
    </location>
</feature>
<feature type="transmembrane region" description="Helical" evidence="5">
    <location>
        <begin position="565"/>
        <end position="585"/>
    </location>
</feature>
<feature type="domain" description="Lipase" evidence="7">
    <location>
        <begin position="107"/>
        <end position="201"/>
    </location>
</feature>
<comment type="caution">
    <text evidence="8">The sequence shown here is derived from an EMBL/GenBank/DDBJ whole genome shotgun (WGS) entry which is preliminary data.</text>
</comment>
<dbReference type="InterPro" id="IPR029058">
    <property type="entry name" value="AB_hydrolase_fold"/>
</dbReference>
<keyword evidence="3" id="KW-0964">Secreted</keyword>
<sequence>MEPPIAALLVVLGSVSLAADVCYDDVGCFTTDYPWSDVRRPFPNLPQPPEEIPTNFYLYTRTAIFYNGTTFGDFSAERERTTFVIHGFQGSGDAYWMIDIKDLLLQQLVGRQVALLVHALCDIGGAVAGDFHLISHSLGSQVAGYAGARIPGLARITGLDPGQPYFEGTQPEVHLDSTDAEFVDIIHTDGRDLLYVGFGFQGVEIGGIFNCPHDRSHELFIATLTEHECPFVSFPCKDYAEYESGECQRLDRATIGRMGMDAEKYNLSGNYYLQTTGDNTSFCMHYLEVELQLSEEQQDGMGNLVFVIETNTTASEQLLGWSSGTSWSSGTQLRTTVHSPIDPAQMTSLKVTLHGQGAAVSPPLLPRAVKVTRVDSQLTLTSQDLCTETETLQDKETMVLRPTVPERTAIYYNSTELGDFSAQRERTVVICHGFTDSGASGWMNRVKDLLLEQYDFNVILVDWEAGARTPYLQATANAQLVGRQIALLVHTLTDVGGASVANIHLMAHSLGCHVIGYAGARIPGLARITGLDPAQPYFEETQPEVHLDATDAEFVDIIHTDGRDIIYIGIGFMAVSICVNFILFYTV</sequence>
<evidence type="ECO:0000313" key="9">
    <source>
        <dbReference type="Proteomes" id="UP000440578"/>
    </source>
</evidence>
<dbReference type="AlphaFoldDB" id="A0A6A4XAU3"/>
<keyword evidence="6" id="KW-0732">Signal</keyword>
<dbReference type="EMBL" id="VIIS01000178">
    <property type="protein sequence ID" value="KAF0312308.1"/>
    <property type="molecule type" value="Genomic_DNA"/>
</dbReference>
<feature type="domain" description="Lipase" evidence="7">
    <location>
        <begin position="423"/>
        <end position="572"/>
    </location>
</feature>
<organism evidence="8 9">
    <name type="scientific">Amphibalanus amphitrite</name>
    <name type="common">Striped barnacle</name>
    <name type="synonym">Balanus amphitrite</name>
    <dbReference type="NCBI Taxonomy" id="1232801"/>
    <lineage>
        <taxon>Eukaryota</taxon>
        <taxon>Metazoa</taxon>
        <taxon>Ecdysozoa</taxon>
        <taxon>Arthropoda</taxon>
        <taxon>Crustacea</taxon>
        <taxon>Multicrustacea</taxon>
        <taxon>Cirripedia</taxon>
        <taxon>Thoracica</taxon>
        <taxon>Thoracicalcarea</taxon>
        <taxon>Balanomorpha</taxon>
        <taxon>Balanoidea</taxon>
        <taxon>Balanidae</taxon>
        <taxon>Amphibalaninae</taxon>
        <taxon>Amphibalanus</taxon>
    </lineage>
</organism>
<dbReference type="GO" id="GO:0016042">
    <property type="term" value="P:lipid catabolic process"/>
    <property type="evidence" value="ECO:0007669"/>
    <property type="project" value="TreeGrafter"/>
</dbReference>
<gene>
    <name evidence="8" type="primary">Pnliprp1_1</name>
    <name evidence="8" type="ORF">FJT64_016913</name>
</gene>
<evidence type="ECO:0000256" key="5">
    <source>
        <dbReference type="SAM" id="Phobius"/>
    </source>
</evidence>
<keyword evidence="9" id="KW-1185">Reference proteome</keyword>
<dbReference type="OrthoDB" id="199913at2759"/>